<name>A0A8S0VLS9_OLEEU</name>
<sequence length="104" mass="12028">MFTHITRIRLCCRNLSPLSWPQETLPKNMGIFRLTPGGMTVVRLCPKRGFHPHEPPSDGSPDVYMNPTLKVDIIDLRRSQLHIQIYLQAYLLIHDMNMIFISAL</sequence>
<dbReference type="GO" id="GO:0071108">
    <property type="term" value="P:protein K48-linked deubiquitination"/>
    <property type="evidence" value="ECO:0007669"/>
    <property type="project" value="TreeGrafter"/>
</dbReference>
<dbReference type="Gramene" id="OE9A113863T1">
    <property type="protein sequence ID" value="OE9A113863C1"/>
    <property type="gene ID" value="OE9A113863"/>
</dbReference>
<dbReference type="PANTHER" id="PTHR12947">
    <property type="entry name" value="AMSH-LIKE PROTEASE"/>
    <property type="match status" value="1"/>
</dbReference>
<dbReference type="AlphaFoldDB" id="A0A8S0VLS9"/>
<dbReference type="OrthoDB" id="3640at2759"/>
<dbReference type="Gene3D" id="3.40.140.10">
    <property type="entry name" value="Cytidine Deaminase, domain 2"/>
    <property type="match status" value="1"/>
</dbReference>
<dbReference type="PANTHER" id="PTHR12947:SF19">
    <property type="entry name" value="AMSH-LIKE UBIQUITIN THIOESTERASE 1"/>
    <property type="match status" value="1"/>
</dbReference>
<keyword evidence="2" id="KW-1185">Reference proteome</keyword>
<proteinExistence type="predicted"/>
<evidence type="ECO:0000313" key="2">
    <source>
        <dbReference type="Proteomes" id="UP000594638"/>
    </source>
</evidence>
<dbReference type="GO" id="GO:0005768">
    <property type="term" value="C:endosome"/>
    <property type="evidence" value="ECO:0007669"/>
    <property type="project" value="TreeGrafter"/>
</dbReference>
<gene>
    <name evidence="1" type="ORF">OLEA9_A113863</name>
</gene>
<reference evidence="1 2" key="1">
    <citation type="submission" date="2019-12" db="EMBL/GenBank/DDBJ databases">
        <authorList>
            <person name="Alioto T."/>
            <person name="Alioto T."/>
            <person name="Gomez Garrido J."/>
        </authorList>
    </citation>
    <scope>NUCLEOTIDE SEQUENCE [LARGE SCALE GENOMIC DNA]</scope>
</reference>
<organism evidence="1 2">
    <name type="scientific">Olea europaea subsp. europaea</name>
    <dbReference type="NCBI Taxonomy" id="158383"/>
    <lineage>
        <taxon>Eukaryota</taxon>
        <taxon>Viridiplantae</taxon>
        <taxon>Streptophyta</taxon>
        <taxon>Embryophyta</taxon>
        <taxon>Tracheophyta</taxon>
        <taxon>Spermatophyta</taxon>
        <taxon>Magnoliopsida</taxon>
        <taxon>eudicotyledons</taxon>
        <taxon>Gunneridae</taxon>
        <taxon>Pentapetalae</taxon>
        <taxon>asterids</taxon>
        <taxon>lamiids</taxon>
        <taxon>Lamiales</taxon>
        <taxon>Oleaceae</taxon>
        <taxon>Oleeae</taxon>
        <taxon>Olea</taxon>
    </lineage>
</organism>
<dbReference type="EMBL" id="CACTIH010009415">
    <property type="protein sequence ID" value="CAA3031030.1"/>
    <property type="molecule type" value="Genomic_DNA"/>
</dbReference>
<protein>
    <submittedName>
        <fullName evidence="1">Uncharacterized protein</fullName>
    </submittedName>
</protein>
<dbReference type="GO" id="GO:0016020">
    <property type="term" value="C:membrane"/>
    <property type="evidence" value="ECO:0007669"/>
    <property type="project" value="TreeGrafter"/>
</dbReference>
<dbReference type="GO" id="GO:0070536">
    <property type="term" value="P:protein K63-linked deubiquitination"/>
    <property type="evidence" value="ECO:0007669"/>
    <property type="project" value="TreeGrafter"/>
</dbReference>
<accession>A0A8S0VLS9</accession>
<evidence type="ECO:0000313" key="1">
    <source>
        <dbReference type="EMBL" id="CAA3031030.1"/>
    </source>
</evidence>
<comment type="caution">
    <text evidence="1">The sequence shown here is derived from an EMBL/GenBank/DDBJ whole genome shotgun (WGS) entry which is preliminary data.</text>
</comment>
<dbReference type="Proteomes" id="UP000594638">
    <property type="component" value="Unassembled WGS sequence"/>
</dbReference>